<dbReference type="PROSITE" id="PS50828">
    <property type="entry name" value="SMR"/>
    <property type="match status" value="1"/>
</dbReference>
<dbReference type="Proteomes" id="UP000006671">
    <property type="component" value="Unassembled WGS sequence"/>
</dbReference>
<evidence type="ECO:0000259" key="2">
    <source>
        <dbReference type="PROSITE" id="PS50828"/>
    </source>
</evidence>
<feature type="region of interest" description="Disordered" evidence="1">
    <location>
        <begin position="273"/>
        <end position="292"/>
    </location>
</feature>
<dbReference type="InterPro" id="IPR002625">
    <property type="entry name" value="Smr_dom"/>
</dbReference>
<dbReference type="STRING" id="5762.D2VKB7"/>
<evidence type="ECO:0000256" key="1">
    <source>
        <dbReference type="SAM" id="MobiDB-lite"/>
    </source>
</evidence>
<dbReference type="InParanoid" id="D2VKB7"/>
<dbReference type="RefSeq" id="XP_002675316.1">
    <property type="nucleotide sequence ID" value="XM_002675270.1"/>
</dbReference>
<dbReference type="GO" id="GO:0043130">
    <property type="term" value="F:ubiquitin binding"/>
    <property type="evidence" value="ECO:0007669"/>
    <property type="project" value="InterPro"/>
</dbReference>
<evidence type="ECO:0000259" key="3">
    <source>
        <dbReference type="PROSITE" id="PS51140"/>
    </source>
</evidence>
<dbReference type="SMART" id="SM00546">
    <property type="entry name" value="CUE"/>
    <property type="match status" value="1"/>
</dbReference>
<keyword evidence="5" id="KW-1185">Reference proteome</keyword>
<dbReference type="OMA" id="IVENCHD"/>
<dbReference type="InterPro" id="IPR036063">
    <property type="entry name" value="Smr_dom_sf"/>
</dbReference>
<feature type="domain" description="CUE" evidence="3">
    <location>
        <begin position="229"/>
        <end position="272"/>
    </location>
</feature>
<feature type="region of interest" description="Disordered" evidence="1">
    <location>
        <begin position="203"/>
        <end position="230"/>
    </location>
</feature>
<dbReference type="SUPFAM" id="SSF160443">
    <property type="entry name" value="SMR domain-like"/>
    <property type="match status" value="1"/>
</dbReference>
<dbReference type="PANTHER" id="PTHR46535">
    <property type="entry name" value="NEDD4-BINDING PROTEIN 2"/>
    <property type="match status" value="1"/>
</dbReference>
<dbReference type="CDD" id="cd14279">
    <property type="entry name" value="CUE"/>
    <property type="match status" value="1"/>
</dbReference>
<sequence length="585" mass="66662">MSTVERSLSSSSEHVDPILQIIIMEFTPLVDESIIRDLYLENGCDFDKTINELYFILSSNDPSISDIESNADSLNNISNVATFSDSDNYQDFSLHSPINRDDENNVLLLYHMFKDIKSGDEDLIEKDFIQFLYEENDKDLFQTMEVLRRALCSQYDDISIPETSVNNNQKQPSSLFAAIERNKPLSEMARELPVYFIVEDEQEKKKKQKQKQKQKTSEKKKKVEMETKDKQQKMKQLCEIFPNIDRSMIESQLIASNFSVEEATLYILNQTTKSSGNNQKKKPSNNGRGVVRNDLLVGGSRWSTNSGSISPTSTPKSNLSLQMKKQKLSDLIKGKGVSLEFATEIFAQCNENLTNTIETLAEMYPNQFKNQSSSEDLLIKPTSQEVIYGTTIGPQSAVLPSNIVNVNENNSRNQSRIALDELMQKRKHFQLPDLVDTESSYLQASNQYTKLRDKFMELAVRAQQNGNYGLATNYMSKARQYSIIVENCHDRANEISVREQTGGKMITRPRNLDLHGLVLQDALETLEEFLNKMRNSCEKVNIITGSGKHSKNNQPVLLPAVNQYLLENGYDFKQLGKGVFQVKFR</sequence>
<dbReference type="VEuPathDB" id="AmoebaDB:NAEGRDRAFT_69337"/>
<dbReference type="AlphaFoldDB" id="D2VKB7"/>
<dbReference type="InterPro" id="IPR003892">
    <property type="entry name" value="CUE"/>
</dbReference>
<dbReference type="eggNOG" id="KOG2401">
    <property type="taxonomic scope" value="Eukaryota"/>
</dbReference>
<feature type="compositionally biased region" description="Basic residues" evidence="1">
    <location>
        <begin position="205"/>
        <end position="214"/>
    </location>
</feature>
<dbReference type="KEGG" id="ngr:NAEGRDRAFT_69337"/>
<dbReference type="GO" id="GO:0004519">
    <property type="term" value="F:endonuclease activity"/>
    <property type="evidence" value="ECO:0007669"/>
    <property type="project" value="TreeGrafter"/>
</dbReference>
<dbReference type="Gene3D" id="1.10.8.10">
    <property type="entry name" value="DNA helicase RuvA subunit, C-terminal domain"/>
    <property type="match status" value="1"/>
</dbReference>
<organism evidence="5">
    <name type="scientific">Naegleria gruberi</name>
    <name type="common">Amoeba</name>
    <dbReference type="NCBI Taxonomy" id="5762"/>
    <lineage>
        <taxon>Eukaryota</taxon>
        <taxon>Discoba</taxon>
        <taxon>Heterolobosea</taxon>
        <taxon>Tetramitia</taxon>
        <taxon>Eutetramitia</taxon>
        <taxon>Vahlkampfiidae</taxon>
        <taxon>Naegleria</taxon>
    </lineage>
</organism>
<dbReference type="InterPro" id="IPR052772">
    <property type="entry name" value="Endo/PolyKinase_Domain-Protein"/>
</dbReference>
<reference evidence="4 5" key="1">
    <citation type="journal article" date="2010" name="Cell">
        <title>The genome of Naegleria gruberi illuminates early eukaryotic versatility.</title>
        <authorList>
            <person name="Fritz-Laylin L.K."/>
            <person name="Prochnik S.E."/>
            <person name="Ginger M.L."/>
            <person name="Dacks J.B."/>
            <person name="Carpenter M.L."/>
            <person name="Field M.C."/>
            <person name="Kuo A."/>
            <person name="Paredez A."/>
            <person name="Chapman J."/>
            <person name="Pham J."/>
            <person name="Shu S."/>
            <person name="Neupane R."/>
            <person name="Cipriano M."/>
            <person name="Mancuso J."/>
            <person name="Tu H."/>
            <person name="Salamov A."/>
            <person name="Lindquist E."/>
            <person name="Shapiro H."/>
            <person name="Lucas S."/>
            <person name="Grigoriev I.V."/>
            <person name="Cande W.Z."/>
            <person name="Fulton C."/>
            <person name="Rokhsar D.S."/>
            <person name="Dawson S.C."/>
        </authorList>
    </citation>
    <scope>NUCLEOTIDE SEQUENCE [LARGE SCALE GENOMIC DNA]</scope>
    <source>
        <strain evidence="4 5">NEG-M</strain>
    </source>
</reference>
<evidence type="ECO:0000313" key="5">
    <source>
        <dbReference type="Proteomes" id="UP000006671"/>
    </source>
</evidence>
<dbReference type="GeneID" id="8852209"/>
<dbReference type="EMBL" id="GG738878">
    <property type="protein sequence ID" value="EFC42572.1"/>
    <property type="molecule type" value="Genomic_DNA"/>
</dbReference>
<feature type="compositionally biased region" description="Basic and acidic residues" evidence="1">
    <location>
        <begin position="215"/>
        <end position="230"/>
    </location>
</feature>
<feature type="domain" description="Smr" evidence="2">
    <location>
        <begin position="512"/>
        <end position="585"/>
    </location>
</feature>
<proteinExistence type="predicted"/>
<dbReference type="SMART" id="SM00463">
    <property type="entry name" value="SMR"/>
    <property type="match status" value="1"/>
</dbReference>
<dbReference type="SUPFAM" id="SSF46934">
    <property type="entry name" value="UBA-like"/>
    <property type="match status" value="1"/>
</dbReference>
<dbReference type="InterPro" id="IPR009060">
    <property type="entry name" value="UBA-like_sf"/>
</dbReference>
<name>D2VKB7_NAEGR</name>
<protein>
    <submittedName>
        <fullName evidence="4">Predicted protein</fullName>
    </submittedName>
</protein>
<dbReference type="PANTHER" id="PTHR46535:SF1">
    <property type="entry name" value="NEDD4-BINDING PROTEIN 2"/>
    <property type="match status" value="1"/>
</dbReference>
<dbReference type="OrthoDB" id="3231855at2759"/>
<gene>
    <name evidence="4" type="ORF">NAEGRDRAFT_69337</name>
</gene>
<dbReference type="Gene3D" id="3.30.1370.110">
    <property type="match status" value="1"/>
</dbReference>
<dbReference type="GO" id="GO:0005634">
    <property type="term" value="C:nucleus"/>
    <property type="evidence" value="ECO:0007669"/>
    <property type="project" value="TreeGrafter"/>
</dbReference>
<dbReference type="Pfam" id="PF01713">
    <property type="entry name" value="Smr"/>
    <property type="match status" value="1"/>
</dbReference>
<evidence type="ECO:0000313" key="4">
    <source>
        <dbReference type="EMBL" id="EFC42572.1"/>
    </source>
</evidence>
<dbReference type="Pfam" id="PF02845">
    <property type="entry name" value="CUE"/>
    <property type="match status" value="1"/>
</dbReference>
<accession>D2VKB7</accession>
<dbReference type="PROSITE" id="PS51140">
    <property type="entry name" value="CUE"/>
    <property type="match status" value="1"/>
</dbReference>